<evidence type="ECO:0000256" key="1">
    <source>
        <dbReference type="ARBA" id="ARBA00023015"/>
    </source>
</evidence>
<evidence type="ECO:0000313" key="5">
    <source>
        <dbReference type="EMBL" id="TDE92667.1"/>
    </source>
</evidence>
<dbReference type="CDD" id="cd06267">
    <property type="entry name" value="PBP1_LacI_sugar_binding-like"/>
    <property type="match status" value="1"/>
</dbReference>
<dbReference type="Pfam" id="PF13377">
    <property type="entry name" value="Peripla_BP_3"/>
    <property type="match status" value="1"/>
</dbReference>
<accession>A0ABY2E255</accession>
<gene>
    <name evidence="5" type="ORF">EXU48_14125</name>
</gene>
<dbReference type="EMBL" id="SMNA01000006">
    <property type="protein sequence ID" value="TDE92667.1"/>
    <property type="molecule type" value="Genomic_DNA"/>
</dbReference>
<dbReference type="SUPFAM" id="SSF53822">
    <property type="entry name" value="Periplasmic binding protein-like I"/>
    <property type="match status" value="1"/>
</dbReference>
<sequence length="354" mass="37126">MTGRQIGRVDAVKRTTVRLQDVAELAGVSLASASRVLNANSPTYRGRGDLRERVLAAAAELGYEPNLHARALASATSNTIGLVVHDVSDAYFGLLSSSVVRAADKHDLLVTMVCTYRDPASELKYVKLLRAQRPRAIIMAASGYTQKAQYGPIMDELSKFEAAGGVVVSLAGGRGVGHRMVVGNKEGARSLAHALVELGHRTFAIAVGPTALVTVRDRVDGFRQGLADHGIEVAKDNLYPGDTSREAGMRVAEAIKSSPDRPTCVFGVFDVVAAGVVAGLQRLGVDVPGEVSVAGFADVPLAAQITPALTTVSIPLDLVGQQAVDLALTESAVPRTVSYQGNVIMRQSTAPPPA</sequence>
<organism evidence="5 6">
    <name type="scientific">Occultella glacieicola</name>
    <dbReference type="NCBI Taxonomy" id="2518684"/>
    <lineage>
        <taxon>Bacteria</taxon>
        <taxon>Bacillati</taxon>
        <taxon>Actinomycetota</taxon>
        <taxon>Actinomycetes</taxon>
        <taxon>Micrococcales</taxon>
        <taxon>Ruaniaceae</taxon>
        <taxon>Occultella</taxon>
    </lineage>
</organism>
<proteinExistence type="predicted"/>
<keyword evidence="3" id="KW-0804">Transcription</keyword>
<evidence type="ECO:0000256" key="2">
    <source>
        <dbReference type="ARBA" id="ARBA00023125"/>
    </source>
</evidence>
<dbReference type="Pfam" id="PF00356">
    <property type="entry name" value="LacI"/>
    <property type="match status" value="1"/>
</dbReference>
<keyword evidence="1" id="KW-0805">Transcription regulation</keyword>
<evidence type="ECO:0000256" key="3">
    <source>
        <dbReference type="ARBA" id="ARBA00023163"/>
    </source>
</evidence>
<dbReference type="InterPro" id="IPR028082">
    <property type="entry name" value="Peripla_BP_I"/>
</dbReference>
<dbReference type="PANTHER" id="PTHR30146:SF153">
    <property type="entry name" value="LACTOSE OPERON REPRESSOR"/>
    <property type="match status" value="1"/>
</dbReference>
<dbReference type="InterPro" id="IPR010982">
    <property type="entry name" value="Lambda_DNA-bd_dom_sf"/>
</dbReference>
<dbReference type="InterPro" id="IPR046335">
    <property type="entry name" value="LacI/GalR-like_sensor"/>
</dbReference>
<dbReference type="PROSITE" id="PS00356">
    <property type="entry name" value="HTH_LACI_1"/>
    <property type="match status" value="1"/>
</dbReference>
<dbReference type="Gene3D" id="3.40.50.2300">
    <property type="match status" value="2"/>
</dbReference>
<dbReference type="Proteomes" id="UP000504882">
    <property type="component" value="Unassembled WGS sequence"/>
</dbReference>
<dbReference type="CDD" id="cd01392">
    <property type="entry name" value="HTH_LacI"/>
    <property type="match status" value="1"/>
</dbReference>
<comment type="caution">
    <text evidence="5">The sequence shown here is derived from an EMBL/GenBank/DDBJ whole genome shotgun (WGS) entry which is preliminary data.</text>
</comment>
<keyword evidence="2" id="KW-0238">DNA-binding</keyword>
<evidence type="ECO:0000313" key="6">
    <source>
        <dbReference type="Proteomes" id="UP000504882"/>
    </source>
</evidence>
<reference evidence="5 6" key="1">
    <citation type="submission" date="2019-03" db="EMBL/GenBank/DDBJ databases">
        <title>Genomic features of bacteria from cold environments.</title>
        <authorList>
            <person name="Shen L."/>
        </authorList>
    </citation>
    <scope>NUCLEOTIDE SEQUENCE [LARGE SCALE GENOMIC DNA]</scope>
    <source>
        <strain evidence="6">T3246-1</strain>
    </source>
</reference>
<name>A0ABY2E255_9MICO</name>
<dbReference type="PANTHER" id="PTHR30146">
    <property type="entry name" value="LACI-RELATED TRANSCRIPTIONAL REPRESSOR"/>
    <property type="match status" value="1"/>
</dbReference>
<feature type="domain" description="HTH lacI-type" evidence="4">
    <location>
        <begin position="17"/>
        <end position="74"/>
    </location>
</feature>
<keyword evidence="6" id="KW-1185">Reference proteome</keyword>
<protein>
    <submittedName>
        <fullName evidence="5">LacI family transcriptional regulator</fullName>
    </submittedName>
</protein>
<dbReference type="SMART" id="SM00354">
    <property type="entry name" value="HTH_LACI"/>
    <property type="match status" value="1"/>
</dbReference>
<evidence type="ECO:0000259" key="4">
    <source>
        <dbReference type="PROSITE" id="PS50932"/>
    </source>
</evidence>
<dbReference type="PROSITE" id="PS50932">
    <property type="entry name" value="HTH_LACI_2"/>
    <property type="match status" value="1"/>
</dbReference>
<dbReference type="InterPro" id="IPR000843">
    <property type="entry name" value="HTH_LacI"/>
</dbReference>
<dbReference type="Gene3D" id="1.10.260.40">
    <property type="entry name" value="lambda repressor-like DNA-binding domains"/>
    <property type="match status" value="1"/>
</dbReference>
<dbReference type="SUPFAM" id="SSF47413">
    <property type="entry name" value="lambda repressor-like DNA-binding domains"/>
    <property type="match status" value="1"/>
</dbReference>